<evidence type="ECO:0000256" key="1">
    <source>
        <dbReference type="SAM" id="MobiDB-lite"/>
    </source>
</evidence>
<dbReference type="OrthoDB" id="1918at2759"/>
<feature type="region of interest" description="Disordered" evidence="1">
    <location>
        <begin position="50"/>
        <end position="75"/>
    </location>
</feature>
<evidence type="ECO:0000313" key="2">
    <source>
        <dbReference type="EMBL" id="KAF9059132.1"/>
    </source>
</evidence>
<feature type="region of interest" description="Disordered" evidence="1">
    <location>
        <begin position="1"/>
        <end position="26"/>
    </location>
</feature>
<accession>A0A9P5TYB1</accession>
<gene>
    <name evidence="2" type="ORF">BDP27DRAFT_1371835</name>
</gene>
<sequence length="157" mass="17641">MTPYSYPSTKDQSFPDVANDKRPKLEGGLRVESPICLLVAVGKDTTDVGTEDMKEFTRMDREESTQRGRHRRTVKCSIRESTESRELFQGTRVNNNPGSTQQPLCVMNSPVDIMDVKAAEHRYKSTTTAKQTISSHPIPYRDSAPPKHNVAPFAEND</sequence>
<organism evidence="2 3">
    <name type="scientific">Rhodocollybia butyracea</name>
    <dbReference type="NCBI Taxonomy" id="206335"/>
    <lineage>
        <taxon>Eukaryota</taxon>
        <taxon>Fungi</taxon>
        <taxon>Dikarya</taxon>
        <taxon>Basidiomycota</taxon>
        <taxon>Agaricomycotina</taxon>
        <taxon>Agaricomycetes</taxon>
        <taxon>Agaricomycetidae</taxon>
        <taxon>Agaricales</taxon>
        <taxon>Marasmiineae</taxon>
        <taxon>Omphalotaceae</taxon>
        <taxon>Rhodocollybia</taxon>
    </lineage>
</organism>
<reference evidence="2" key="1">
    <citation type="submission" date="2020-11" db="EMBL/GenBank/DDBJ databases">
        <authorList>
            <consortium name="DOE Joint Genome Institute"/>
            <person name="Ahrendt S."/>
            <person name="Riley R."/>
            <person name="Andreopoulos W."/>
            <person name="Labutti K."/>
            <person name="Pangilinan J."/>
            <person name="Ruiz-Duenas F.J."/>
            <person name="Barrasa J.M."/>
            <person name="Sanchez-Garcia M."/>
            <person name="Camarero S."/>
            <person name="Miyauchi S."/>
            <person name="Serrano A."/>
            <person name="Linde D."/>
            <person name="Babiker R."/>
            <person name="Drula E."/>
            <person name="Ayuso-Fernandez I."/>
            <person name="Pacheco R."/>
            <person name="Padilla G."/>
            <person name="Ferreira P."/>
            <person name="Barriuso J."/>
            <person name="Kellner H."/>
            <person name="Castanera R."/>
            <person name="Alfaro M."/>
            <person name="Ramirez L."/>
            <person name="Pisabarro A.G."/>
            <person name="Kuo A."/>
            <person name="Tritt A."/>
            <person name="Lipzen A."/>
            <person name="He G."/>
            <person name="Yan M."/>
            <person name="Ng V."/>
            <person name="Cullen D."/>
            <person name="Martin F."/>
            <person name="Rosso M.-N."/>
            <person name="Henrissat B."/>
            <person name="Hibbett D."/>
            <person name="Martinez A.T."/>
            <person name="Grigoriev I.V."/>
        </authorList>
    </citation>
    <scope>NUCLEOTIDE SEQUENCE</scope>
    <source>
        <strain evidence="2">AH 40177</strain>
    </source>
</reference>
<dbReference type="EMBL" id="JADNRY010000323">
    <property type="protein sequence ID" value="KAF9059132.1"/>
    <property type="molecule type" value="Genomic_DNA"/>
</dbReference>
<proteinExistence type="predicted"/>
<feature type="compositionally biased region" description="Basic and acidic residues" evidence="1">
    <location>
        <begin position="51"/>
        <end position="66"/>
    </location>
</feature>
<feature type="region of interest" description="Disordered" evidence="1">
    <location>
        <begin position="126"/>
        <end position="157"/>
    </location>
</feature>
<evidence type="ECO:0000313" key="3">
    <source>
        <dbReference type="Proteomes" id="UP000772434"/>
    </source>
</evidence>
<feature type="compositionally biased region" description="Polar residues" evidence="1">
    <location>
        <begin position="126"/>
        <end position="135"/>
    </location>
</feature>
<protein>
    <submittedName>
        <fullName evidence="2">Uncharacterized protein</fullName>
    </submittedName>
</protein>
<name>A0A9P5TYB1_9AGAR</name>
<keyword evidence="3" id="KW-1185">Reference proteome</keyword>
<comment type="caution">
    <text evidence="2">The sequence shown here is derived from an EMBL/GenBank/DDBJ whole genome shotgun (WGS) entry which is preliminary data.</text>
</comment>
<dbReference type="AlphaFoldDB" id="A0A9P5TYB1"/>
<feature type="compositionally biased region" description="Polar residues" evidence="1">
    <location>
        <begin position="1"/>
        <end position="12"/>
    </location>
</feature>
<dbReference type="Proteomes" id="UP000772434">
    <property type="component" value="Unassembled WGS sequence"/>
</dbReference>